<evidence type="ECO:0000256" key="2">
    <source>
        <dbReference type="SAM" id="Phobius"/>
    </source>
</evidence>
<dbReference type="GO" id="GO:0016491">
    <property type="term" value="F:oxidoreductase activity"/>
    <property type="evidence" value="ECO:0007669"/>
    <property type="project" value="UniProtKB-KW"/>
</dbReference>
<dbReference type="SUPFAM" id="SSF103473">
    <property type="entry name" value="MFS general substrate transporter"/>
    <property type="match status" value="1"/>
</dbReference>
<feature type="transmembrane region" description="Helical" evidence="2">
    <location>
        <begin position="351"/>
        <end position="373"/>
    </location>
</feature>
<dbReference type="InterPro" id="IPR047794">
    <property type="entry name" value="C45_proenzyme-like"/>
</dbReference>
<protein>
    <submittedName>
        <fullName evidence="5">Uncharacterized protein</fullName>
    </submittedName>
</protein>
<dbReference type="Gene3D" id="1.10.10.2120">
    <property type="match status" value="1"/>
</dbReference>
<dbReference type="SUPFAM" id="SSF51197">
    <property type="entry name" value="Clavaminate synthase-like"/>
    <property type="match status" value="1"/>
</dbReference>
<feature type="domain" description="TauD/TfdA-like" evidence="3">
    <location>
        <begin position="43"/>
        <end position="185"/>
    </location>
</feature>
<dbReference type="Gene3D" id="1.20.1250.20">
    <property type="entry name" value="MFS general substrate transporter like domains"/>
    <property type="match status" value="1"/>
</dbReference>
<dbReference type="Proteomes" id="UP000326289">
    <property type="component" value="Unassembled WGS sequence"/>
</dbReference>
<evidence type="ECO:0000313" key="5">
    <source>
        <dbReference type="EMBL" id="KAB8278903.1"/>
    </source>
</evidence>
<dbReference type="PANTHER" id="PTHR34180:SF1">
    <property type="entry name" value="BETA-ALANYL-DOPAMINE_CARCININE HYDROLASE"/>
    <property type="match status" value="1"/>
</dbReference>
<feature type="transmembrane region" description="Helical" evidence="2">
    <location>
        <begin position="318"/>
        <end position="336"/>
    </location>
</feature>
<gene>
    <name evidence="5" type="ORF">BDV30DRAFT_233360</name>
</gene>
<sequence length="823" mass="91685">MAHLESRKHISPDSGFPITLHPNFNPKINQHKALFSVAKPVDLTESIGTLLEDVQLSQLNEQQLDELALLVTERGVVFFRDQDLTAEKQVELFQHYGVLDKHPAQKFVNIHGSREDHREIANYTPWPSGEIHADTSFEINPPSYSLLRKEEHPAVGGDTAWVSQYGLYDALGDAYKKFLDGLHAILIGICESCSFTGVIYVIGSWYKPEEIGRRISLFFIASPLGTMFTGYLQVAAYTNLNKTHGLAGWRWLFIVCTIITIPICILEYIAFLDVPHRTKPRFLTHKEHELANSRLVGLTAPSQLKVSRDIFKRVLGRWHWYVFVAQWILVDQNFLASSTPFSLYLKAKPDIYSITGINTLPTIATAVSIVAALIAGTTADRKRNFWLPSIITTIPVLLGLVLLVVWNVGEAGRLAGFILTGAEGAMSPLTMSWATVTMANDAEERAIVTASMNAIGQAMSAWTQLLQYPAAEAPNFRGGFISNLATTVAQLAIGKAHGVEAQEPIRRSISFYQKMFVHTCKLEWNAVREIARDWQSEIEQKWPIYYHEIQGISDGAGLPFVDILALNIRTEIAFGMFNDGCTSLYWKTQSNSFLAQNWDWMEEQKQNLIILEITRDDGPRIKMITEAGIIGKIGLNELGVGVCLNAIKVPGSDSSRLPVHLALRSVLDSPSVDDAVRGLEDAGIAASAHILIADKDKAIGVESTSETIRLGEMNAQNRIFHANHLLLPHDGPVEAGWLVDSPFRQQRIEKLALELDRQPDSTDITCILDDHDGFPHSICRYEEGPLGMDATLFTIVMELRDITARVSLGRPCQPEETIILEFN</sequence>
<proteinExistence type="predicted"/>
<evidence type="ECO:0000259" key="4">
    <source>
        <dbReference type="Pfam" id="PF03417"/>
    </source>
</evidence>
<dbReference type="GO" id="GO:0016020">
    <property type="term" value="C:membrane"/>
    <property type="evidence" value="ECO:0007669"/>
    <property type="project" value="UniProtKB-SubCell"/>
</dbReference>
<feature type="transmembrane region" description="Helical" evidence="2">
    <location>
        <begin position="249"/>
        <end position="271"/>
    </location>
</feature>
<feature type="domain" description="Peptidase C45 hydrolase" evidence="4">
    <location>
        <begin position="586"/>
        <end position="811"/>
    </location>
</feature>
<dbReference type="NCBIfam" id="NF040521">
    <property type="entry name" value="C45_proenzyme"/>
    <property type="match status" value="1"/>
</dbReference>
<keyword evidence="1" id="KW-0560">Oxidoreductase</keyword>
<feature type="transmembrane region" description="Helical" evidence="2">
    <location>
        <begin position="385"/>
        <end position="406"/>
    </location>
</feature>
<keyword evidence="6" id="KW-1185">Reference proteome</keyword>
<evidence type="ECO:0000256" key="1">
    <source>
        <dbReference type="ARBA" id="ARBA00023002"/>
    </source>
</evidence>
<keyword evidence="2" id="KW-1133">Transmembrane helix</keyword>
<evidence type="ECO:0000259" key="3">
    <source>
        <dbReference type="Pfam" id="PF02668"/>
    </source>
</evidence>
<keyword evidence="2" id="KW-0472">Membrane</keyword>
<accession>A0A5N6JM82</accession>
<dbReference type="Pfam" id="PF03417">
    <property type="entry name" value="AAT"/>
    <property type="match status" value="1"/>
</dbReference>
<feature type="transmembrane region" description="Helical" evidence="2">
    <location>
        <begin position="215"/>
        <end position="237"/>
    </location>
</feature>
<reference evidence="5 6" key="1">
    <citation type="submission" date="2019-04" db="EMBL/GenBank/DDBJ databases">
        <title>Fungal friends and foes A comparative genomics study of 23 Aspergillus species from section Flavi.</title>
        <authorList>
            <consortium name="DOE Joint Genome Institute"/>
            <person name="Kjaerbolling I."/>
            <person name="Vesth T.C."/>
            <person name="Frisvad J.C."/>
            <person name="Nybo J.L."/>
            <person name="Theobald S."/>
            <person name="Kildgaard S."/>
            <person name="Petersen T.I."/>
            <person name="Kuo A."/>
            <person name="Sato A."/>
            <person name="Lyhne E.K."/>
            <person name="Kogle M.E."/>
            <person name="Wiebenga A."/>
            <person name="Kun R.S."/>
            <person name="Lubbers R.J."/>
            <person name="Makela M.R."/>
            <person name="Barry K."/>
            <person name="Chovatia M."/>
            <person name="Clum A."/>
            <person name="Daum C."/>
            <person name="Haridas S."/>
            <person name="He G."/>
            <person name="LaButti K."/>
            <person name="Lipzen A."/>
            <person name="Mondo S."/>
            <person name="Pangilinan J."/>
            <person name="Riley R."/>
            <person name="Salamov A."/>
            <person name="Simmons B.A."/>
            <person name="Magnuson J.K."/>
            <person name="Henrissat B."/>
            <person name="Mortensen U.H."/>
            <person name="Larsen T.O."/>
            <person name="De vries R.P."/>
            <person name="Grigoriev I.V."/>
            <person name="Machida M."/>
            <person name="Baker S.E."/>
            <person name="Andersen M.R."/>
        </authorList>
    </citation>
    <scope>NUCLEOTIDE SEQUENCE [LARGE SCALE GENOMIC DNA]</scope>
    <source>
        <strain evidence="5 6">CBS 117635</strain>
    </source>
</reference>
<name>A0A5N6JM82_9EURO</name>
<feature type="transmembrane region" description="Helical" evidence="2">
    <location>
        <begin position="181"/>
        <end position="203"/>
    </location>
</feature>
<dbReference type="PANTHER" id="PTHR34180">
    <property type="entry name" value="PEPTIDASE C45"/>
    <property type="match status" value="1"/>
</dbReference>
<dbReference type="AlphaFoldDB" id="A0A5N6JM82"/>
<dbReference type="Gene3D" id="3.60.60.10">
    <property type="entry name" value="Penicillin V Acylase, Chain A"/>
    <property type="match status" value="1"/>
</dbReference>
<dbReference type="InterPro" id="IPR047801">
    <property type="entry name" value="Peptidase_C45"/>
</dbReference>
<dbReference type="EMBL" id="ML732766">
    <property type="protein sequence ID" value="KAB8278903.1"/>
    <property type="molecule type" value="Genomic_DNA"/>
</dbReference>
<keyword evidence="2" id="KW-0812">Transmembrane</keyword>
<dbReference type="Gene3D" id="3.60.130.10">
    <property type="entry name" value="Clavaminate synthase-like"/>
    <property type="match status" value="1"/>
</dbReference>
<dbReference type="GO" id="GO:0022857">
    <property type="term" value="F:transmembrane transporter activity"/>
    <property type="evidence" value="ECO:0007669"/>
    <property type="project" value="InterPro"/>
</dbReference>
<dbReference type="InterPro" id="IPR003819">
    <property type="entry name" value="TauD/TfdA-like"/>
</dbReference>
<dbReference type="InterPro" id="IPR042098">
    <property type="entry name" value="TauD-like_sf"/>
</dbReference>
<dbReference type="Pfam" id="PF02668">
    <property type="entry name" value="TauD"/>
    <property type="match status" value="1"/>
</dbReference>
<organism evidence="5 6">
    <name type="scientific">Aspergillus minisclerotigenes</name>
    <dbReference type="NCBI Taxonomy" id="656917"/>
    <lineage>
        <taxon>Eukaryota</taxon>
        <taxon>Fungi</taxon>
        <taxon>Dikarya</taxon>
        <taxon>Ascomycota</taxon>
        <taxon>Pezizomycotina</taxon>
        <taxon>Eurotiomycetes</taxon>
        <taxon>Eurotiomycetidae</taxon>
        <taxon>Eurotiales</taxon>
        <taxon>Aspergillaceae</taxon>
        <taxon>Aspergillus</taxon>
        <taxon>Aspergillus subgen. Circumdati</taxon>
    </lineage>
</organism>
<dbReference type="InterPro" id="IPR005079">
    <property type="entry name" value="Peptidase_C45_hydrolase"/>
</dbReference>
<evidence type="ECO:0000313" key="6">
    <source>
        <dbReference type="Proteomes" id="UP000326289"/>
    </source>
</evidence>
<dbReference type="InterPro" id="IPR036259">
    <property type="entry name" value="MFS_trans_sf"/>
</dbReference>